<accession>A0A7J7MWX8</accession>
<organism evidence="1 2">
    <name type="scientific">Kingdonia uniflora</name>
    <dbReference type="NCBI Taxonomy" id="39325"/>
    <lineage>
        <taxon>Eukaryota</taxon>
        <taxon>Viridiplantae</taxon>
        <taxon>Streptophyta</taxon>
        <taxon>Embryophyta</taxon>
        <taxon>Tracheophyta</taxon>
        <taxon>Spermatophyta</taxon>
        <taxon>Magnoliopsida</taxon>
        <taxon>Ranunculales</taxon>
        <taxon>Circaeasteraceae</taxon>
        <taxon>Kingdonia</taxon>
    </lineage>
</organism>
<proteinExistence type="predicted"/>
<evidence type="ECO:0000313" key="2">
    <source>
        <dbReference type="Proteomes" id="UP000541444"/>
    </source>
</evidence>
<evidence type="ECO:0000313" key="1">
    <source>
        <dbReference type="EMBL" id="KAF6159282.1"/>
    </source>
</evidence>
<dbReference type="Proteomes" id="UP000541444">
    <property type="component" value="Unassembled WGS sequence"/>
</dbReference>
<dbReference type="EMBL" id="JACGCM010001193">
    <property type="protein sequence ID" value="KAF6159282.1"/>
    <property type="molecule type" value="Genomic_DNA"/>
</dbReference>
<dbReference type="AlphaFoldDB" id="A0A7J7MWX8"/>
<name>A0A7J7MWX8_9MAGN</name>
<comment type="caution">
    <text evidence="1">The sequence shown here is derived from an EMBL/GenBank/DDBJ whole genome shotgun (WGS) entry which is preliminary data.</text>
</comment>
<reference evidence="1 2" key="1">
    <citation type="journal article" date="2020" name="IScience">
        <title>Genome Sequencing of the Endangered Kingdonia uniflora (Circaeasteraceae, Ranunculales) Reveals Potential Mechanisms of Evolutionary Specialization.</title>
        <authorList>
            <person name="Sun Y."/>
            <person name="Deng T."/>
            <person name="Zhang A."/>
            <person name="Moore M.J."/>
            <person name="Landis J.B."/>
            <person name="Lin N."/>
            <person name="Zhang H."/>
            <person name="Zhang X."/>
            <person name="Huang J."/>
            <person name="Zhang X."/>
            <person name="Sun H."/>
            <person name="Wang H."/>
        </authorList>
    </citation>
    <scope>NUCLEOTIDE SEQUENCE [LARGE SCALE GENOMIC DNA]</scope>
    <source>
        <strain evidence="1">TB1705</strain>
        <tissue evidence="1">Leaf</tissue>
    </source>
</reference>
<keyword evidence="2" id="KW-1185">Reference proteome</keyword>
<protein>
    <submittedName>
        <fullName evidence="1">Uncharacterized protein</fullName>
    </submittedName>
</protein>
<gene>
    <name evidence="1" type="ORF">GIB67_032053</name>
</gene>
<sequence>MFLSYIHGKKKKRKLRKQFAKKAKHHPQWFMIIKAAKSIICPFCPEYLINEIGWGCHRRF</sequence>